<name>A0A494VMM0_9SPHI</name>
<dbReference type="OrthoDB" id="1442826at2"/>
<dbReference type="AlphaFoldDB" id="A0A494VMM0"/>
<gene>
    <name evidence="1" type="ORF">HYN43_002325</name>
</gene>
<dbReference type="EMBL" id="CP032869">
    <property type="protein sequence ID" value="AYL94200.1"/>
    <property type="molecule type" value="Genomic_DNA"/>
</dbReference>
<evidence type="ECO:0008006" key="3">
    <source>
        <dbReference type="Google" id="ProtNLM"/>
    </source>
</evidence>
<protein>
    <recommendedName>
        <fullName evidence="3">Helix-turn-helix domain-containing protein</fullName>
    </recommendedName>
</protein>
<evidence type="ECO:0000313" key="1">
    <source>
        <dbReference type="EMBL" id="AYL94200.1"/>
    </source>
</evidence>
<dbReference type="Proteomes" id="UP000270046">
    <property type="component" value="Chromosome"/>
</dbReference>
<keyword evidence="2" id="KW-1185">Reference proteome</keyword>
<organism evidence="1 2">
    <name type="scientific">Mucilaginibacter celer</name>
    <dbReference type="NCBI Taxonomy" id="2305508"/>
    <lineage>
        <taxon>Bacteria</taxon>
        <taxon>Pseudomonadati</taxon>
        <taxon>Bacteroidota</taxon>
        <taxon>Sphingobacteriia</taxon>
        <taxon>Sphingobacteriales</taxon>
        <taxon>Sphingobacteriaceae</taxon>
        <taxon>Mucilaginibacter</taxon>
    </lineage>
</organism>
<reference evidence="1 2" key="1">
    <citation type="submission" date="2018-10" db="EMBL/GenBank/DDBJ databases">
        <title>Genome sequencing of Mucilaginibacter sp. HYN0043.</title>
        <authorList>
            <person name="Kim M."/>
            <person name="Yi H."/>
        </authorList>
    </citation>
    <scope>NUCLEOTIDE SEQUENCE [LARGE SCALE GENOMIC DNA]</scope>
    <source>
        <strain evidence="1 2">HYN0043</strain>
    </source>
</reference>
<proteinExistence type="predicted"/>
<sequence length="101" mass="11889">MYMLPLSYFFEMAECDPRISVTHVGLYAAIIYYWHRLDCPGSFRVFAKELMKLAKISSCTTYHKCIRDLNAYGYLNYEPSFDRKVGSLIIFTSINHNQRNE</sequence>
<dbReference type="KEGG" id="muh:HYN43_002325"/>
<accession>A0A494VMM0</accession>
<evidence type="ECO:0000313" key="2">
    <source>
        <dbReference type="Proteomes" id="UP000270046"/>
    </source>
</evidence>